<comment type="caution">
    <text evidence="3">The sequence shown here is derived from an EMBL/GenBank/DDBJ whole genome shotgun (WGS) entry which is preliminary data.</text>
</comment>
<keyword evidence="2" id="KW-1133">Transmembrane helix</keyword>
<proteinExistence type="predicted"/>
<feature type="transmembrane region" description="Helical" evidence="2">
    <location>
        <begin position="61"/>
        <end position="80"/>
    </location>
</feature>
<organism evidence="3 4">
    <name type="scientific">Lagenidium giganteum</name>
    <dbReference type="NCBI Taxonomy" id="4803"/>
    <lineage>
        <taxon>Eukaryota</taxon>
        <taxon>Sar</taxon>
        <taxon>Stramenopiles</taxon>
        <taxon>Oomycota</taxon>
        <taxon>Peronosporomycetes</taxon>
        <taxon>Pythiales</taxon>
        <taxon>Pythiaceae</taxon>
    </lineage>
</organism>
<keyword evidence="4" id="KW-1185">Reference proteome</keyword>
<dbReference type="AlphaFoldDB" id="A0AAV2YDZ6"/>
<feature type="compositionally biased region" description="Polar residues" evidence="1">
    <location>
        <begin position="1"/>
        <end position="10"/>
    </location>
</feature>
<sequence>MSSSSGTNMPSALRDGSLVLHPSRFTSGTTTLPRYTRAPAGAISSRPRHGAGMNTPTVQSAAPTATSITVLVFAMILRHLTLRTTPSLGRHRSR</sequence>
<evidence type="ECO:0000256" key="2">
    <source>
        <dbReference type="SAM" id="Phobius"/>
    </source>
</evidence>
<protein>
    <submittedName>
        <fullName evidence="3">Uncharacterized protein</fullName>
    </submittedName>
</protein>
<feature type="region of interest" description="Disordered" evidence="1">
    <location>
        <begin position="1"/>
        <end position="59"/>
    </location>
</feature>
<gene>
    <name evidence="3" type="ORF">N0F65_000224</name>
</gene>
<keyword evidence="2" id="KW-0472">Membrane</keyword>
<accession>A0AAV2YDZ6</accession>
<name>A0AAV2YDZ6_9STRA</name>
<reference evidence="3" key="2">
    <citation type="journal article" date="2023" name="Microbiol Resour">
        <title>Decontamination and Annotation of the Draft Genome Sequence of the Oomycete Lagenidium giganteum ARSEF 373.</title>
        <authorList>
            <person name="Morgan W.R."/>
            <person name="Tartar A."/>
        </authorList>
    </citation>
    <scope>NUCLEOTIDE SEQUENCE</scope>
    <source>
        <strain evidence="3">ARSEF 373</strain>
    </source>
</reference>
<evidence type="ECO:0000313" key="4">
    <source>
        <dbReference type="Proteomes" id="UP001146120"/>
    </source>
</evidence>
<feature type="compositionally biased region" description="Polar residues" evidence="1">
    <location>
        <begin position="24"/>
        <end position="33"/>
    </location>
</feature>
<reference evidence="3" key="1">
    <citation type="submission" date="2022-11" db="EMBL/GenBank/DDBJ databases">
        <authorList>
            <person name="Morgan W.R."/>
            <person name="Tartar A."/>
        </authorList>
    </citation>
    <scope>NUCLEOTIDE SEQUENCE</scope>
    <source>
        <strain evidence="3">ARSEF 373</strain>
    </source>
</reference>
<evidence type="ECO:0000256" key="1">
    <source>
        <dbReference type="SAM" id="MobiDB-lite"/>
    </source>
</evidence>
<dbReference type="Proteomes" id="UP001146120">
    <property type="component" value="Unassembled WGS sequence"/>
</dbReference>
<dbReference type="EMBL" id="DAKRPA010000436">
    <property type="protein sequence ID" value="DAZ92440.1"/>
    <property type="molecule type" value="Genomic_DNA"/>
</dbReference>
<evidence type="ECO:0000313" key="3">
    <source>
        <dbReference type="EMBL" id="DAZ92440.1"/>
    </source>
</evidence>
<keyword evidence="2" id="KW-0812">Transmembrane</keyword>